<dbReference type="EMBL" id="VUND01000001">
    <property type="protein sequence ID" value="MST59454.1"/>
    <property type="molecule type" value="Genomic_DNA"/>
</dbReference>
<dbReference type="RefSeq" id="WP_154539238.1">
    <property type="nucleotide sequence ID" value="NZ_JAQXWW010000052.1"/>
</dbReference>
<gene>
    <name evidence="2" type="ORF">FYJ69_00805</name>
</gene>
<organism evidence="2 3">
    <name type="scientific">Parafannyhessea umbonata</name>
    <dbReference type="NCBI Taxonomy" id="604330"/>
    <lineage>
        <taxon>Bacteria</taxon>
        <taxon>Bacillati</taxon>
        <taxon>Actinomycetota</taxon>
        <taxon>Coriobacteriia</taxon>
        <taxon>Coriobacteriales</taxon>
        <taxon>Atopobiaceae</taxon>
        <taxon>Parafannyhessea</taxon>
    </lineage>
</organism>
<accession>A0A6N7X7N8</accession>
<comment type="caution">
    <text evidence="2">The sequence shown here is derived from an EMBL/GenBank/DDBJ whole genome shotgun (WGS) entry which is preliminary data.</text>
</comment>
<evidence type="ECO:0000313" key="3">
    <source>
        <dbReference type="Proteomes" id="UP000434342"/>
    </source>
</evidence>
<name>A0A6N7X7N8_9ACTN</name>
<dbReference type="Proteomes" id="UP000434342">
    <property type="component" value="Unassembled WGS sequence"/>
</dbReference>
<feature type="transmembrane region" description="Helical" evidence="1">
    <location>
        <begin position="69"/>
        <end position="88"/>
    </location>
</feature>
<evidence type="ECO:0000256" key="1">
    <source>
        <dbReference type="SAM" id="Phobius"/>
    </source>
</evidence>
<keyword evidence="1" id="KW-0472">Membrane</keyword>
<reference evidence="2 3" key="1">
    <citation type="submission" date="2019-08" db="EMBL/GenBank/DDBJ databases">
        <title>In-depth cultivation of the pig gut microbiome towards novel bacterial diversity and tailored functional studies.</title>
        <authorList>
            <person name="Wylensek D."/>
            <person name="Hitch T.C.A."/>
            <person name="Clavel T."/>
        </authorList>
    </citation>
    <scope>NUCLEOTIDE SEQUENCE [LARGE SCALE GENOMIC DNA]</scope>
    <source>
        <strain evidence="2 3">WB01_CNA04</strain>
    </source>
</reference>
<evidence type="ECO:0000313" key="2">
    <source>
        <dbReference type="EMBL" id="MST59454.1"/>
    </source>
</evidence>
<keyword evidence="1" id="KW-1133">Transmembrane helix</keyword>
<feature type="transmembrane region" description="Helical" evidence="1">
    <location>
        <begin position="43"/>
        <end position="63"/>
    </location>
</feature>
<proteinExistence type="predicted"/>
<sequence length="89" mass="9629">MSDGLENQVSDDATERRLNAIFWAAAIAGSAVWSFQDVLSWNVCFVVSGLLDVVMWATILVHHPSSKKWRIAVAAAVLVFSALTALPVS</sequence>
<dbReference type="AlphaFoldDB" id="A0A6N7X7N8"/>
<keyword evidence="1" id="KW-0812">Transmembrane</keyword>
<protein>
    <submittedName>
        <fullName evidence="2">Uncharacterized protein</fullName>
    </submittedName>
</protein>